<name>A0AAW5T0C9_9MYCO</name>
<reference evidence="2" key="1">
    <citation type="submission" date="2020-07" db="EMBL/GenBank/DDBJ databases">
        <authorList>
            <person name="Pettersson B.M.F."/>
            <person name="Behra P.R.K."/>
            <person name="Ramesh M."/>
            <person name="Das S."/>
            <person name="Dasgupta S."/>
            <person name="Kirsebom L.A."/>
        </authorList>
    </citation>
    <scope>NUCLEOTIDE SEQUENCE</scope>
    <source>
        <strain evidence="2">DSM 44242</strain>
    </source>
</reference>
<feature type="domain" description="PEP-utilising enzyme mobile" evidence="1">
    <location>
        <begin position="455"/>
        <end position="525"/>
    </location>
</feature>
<dbReference type="PANTHER" id="PTHR43615:SF1">
    <property type="entry name" value="PPDK_N DOMAIN-CONTAINING PROTEIN"/>
    <property type="match status" value="1"/>
</dbReference>
<comment type="caution">
    <text evidence="2">The sequence shown here is derived from an EMBL/GenBank/DDBJ whole genome shotgun (WGS) entry which is preliminary data.</text>
</comment>
<accession>A0AAW5T0C9</accession>
<proteinExistence type="predicted"/>
<dbReference type="SUPFAM" id="SSF52009">
    <property type="entry name" value="Phosphohistidine domain"/>
    <property type="match status" value="1"/>
</dbReference>
<reference evidence="2" key="2">
    <citation type="journal article" date="2022" name="BMC Genomics">
        <title>Comparative genome analysis of mycobacteria focusing on tRNA and non-coding RNA.</title>
        <authorList>
            <person name="Behra P.R.K."/>
            <person name="Pettersson B.M.F."/>
            <person name="Ramesh M."/>
            <person name="Das S."/>
            <person name="Dasgupta S."/>
            <person name="Kirsebom L.A."/>
        </authorList>
    </citation>
    <scope>NUCLEOTIDE SEQUENCE</scope>
    <source>
        <strain evidence="2">DSM 44242</strain>
    </source>
</reference>
<dbReference type="GO" id="GO:0016772">
    <property type="term" value="F:transferase activity, transferring phosphorus-containing groups"/>
    <property type="evidence" value="ECO:0007669"/>
    <property type="project" value="InterPro"/>
</dbReference>
<dbReference type="Pfam" id="PF00391">
    <property type="entry name" value="PEP-utilizers"/>
    <property type="match status" value="1"/>
</dbReference>
<dbReference type="PANTHER" id="PTHR43615">
    <property type="entry name" value="PHOSPHOENOLPYRUVATE SYNTHASE-RELATED"/>
    <property type="match status" value="1"/>
</dbReference>
<dbReference type="InterPro" id="IPR051549">
    <property type="entry name" value="PEP_Utilizing_Enz"/>
</dbReference>
<organism evidence="2 3">
    <name type="scientific">Mycolicibacterium porcinum</name>
    <dbReference type="NCBI Taxonomy" id="39693"/>
    <lineage>
        <taxon>Bacteria</taxon>
        <taxon>Bacillati</taxon>
        <taxon>Actinomycetota</taxon>
        <taxon>Actinomycetes</taxon>
        <taxon>Mycobacteriales</taxon>
        <taxon>Mycobacteriaceae</taxon>
        <taxon>Mycolicibacterium</taxon>
    </lineage>
</organism>
<protein>
    <submittedName>
        <fullName evidence="2">Peptidase</fullName>
    </submittedName>
</protein>
<dbReference type="InterPro" id="IPR008279">
    <property type="entry name" value="PEP-util_enz_mobile_dom"/>
</dbReference>
<dbReference type="InterPro" id="IPR036637">
    <property type="entry name" value="Phosphohistidine_dom_sf"/>
</dbReference>
<gene>
    <name evidence="2" type="ORF">H5P34_08050</name>
</gene>
<dbReference type="Gene3D" id="3.50.30.10">
    <property type="entry name" value="Phosphohistidine domain"/>
    <property type="match status" value="1"/>
</dbReference>
<dbReference type="RefSeq" id="WP_036446974.1">
    <property type="nucleotide sequence ID" value="NZ_JACKVC010000010.1"/>
</dbReference>
<dbReference type="Proteomes" id="UP001141659">
    <property type="component" value="Unassembled WGS sequence"/>
</dbReference>
<dbReference type="EMBL" id="JACKVC010000010">
    <property type="protein sequence ID" value="MCV7387996.1"/>
    <property type="molecule type" value="Genomic_DNA"/>
</dbReference>
<dbReference type="AlphaFoldDB" id="A0AAW5T0C9"/>
<sequence>MADDAVSADLTDPIRGCSEPDRMWTLTNVGEATPDILSPLCWSLWGGGVERASRAGIYDFGVLPRSALVVPDDPNQWATACFYGRQAMNVDRARELAGLLPGMTGDDFERDLLGSVRANAIPTRSDPTRLPFVAVKAPLAAIRQRWAPQRVHDHQMAWWRTEVLPGDPADPGALLADSADRFTVVMRAHIRTRMILNTLRSQVESITGRLGRSDLVPTLLAGYGGVIETRLADDVWSVGQGELSIAEFIDRHGFHGPNEGNVIGHSWREDPEAVVRIAAVHAGRPEAERPRARADRAVAAREQAEAELLAGLPALRRGLLRRLLQFTGFQVRSVELTKAGFLTAVDGTRAAAVALGRQLVAAGALDSPDDTFYLTTAELLGPLPREARALVAFRRQRREQYRAVEIPVIFTGMPEPAAVEDADSGGVVRGTPAGPGVVEGTVRVVLDADSDDVLSDGEVLVCKFVDPGWTALVSLAGALVTDIGSPASHGAIVARELGITCVVGTGNGTRALRSGDVVRVDGGTGEVAVLVRSGGLDKEGQPS</sequence>
<evidence type="ECO:0000313" key="3">
    <source>
        <dbReference type="Proteomes" id="UP001141659"/>
    </source>
</evidence>
<evidence type="ECO:0000313" key="2">
    <source>
        <dbReference type="EMBL" id="MCV7387996.1"/>
    </source>
</evidence>
<evidence type="ECO:0000259" key="1">
    <source>
        <dbReference type="Pfam" id="PF00391"/>
    </source>
</evidence>